<proteinExistence type="predicted"/>
<keyword evidence="1" id="KW-0812">Transmembrane</keyword>
<keyword evidence="1" id="KW-0472">Membrane</keyword>
<evidence type="ECO:0000256" key="1">
    <source>
        <dbReference type="SAM" id="Phobius"/>
    </source>
</evidence>
<dbReference type="EMBL" id="RDQH01000342">
    <property type="protein sequence ID" value="RXH71015.1"/>
    <property type="molecule type" value="Genomic_DNA"/>
</dbReference>
<dbReference type="AlphaFoldDB" id="A0A498HN89"/>
<protein>
    <submittedName>
        <fullName evidence="2">Uncharacterized protein</fullName>
    </submittedName>
</protein>
<comment type="caution">
    <text evidence="2">The sequence shown here is derived from an EMBL/GenBank/DDBJ whole genome shotgun (WGS) entry which is preliminary data.</text>
</comment>
<dbReference type="Proteomes" id="UP000290289">
    <property type="component" value="Chromosome 16"/>
</dbReference>
<keyword evidence="1" id="KW-1133">Transmembrane helix</keyword>
<accession>A0A498HN89</accession>
<name>A0A498HN89_MALDO</name>
<feature type="transmembrane region" description="Helical" evidence="1">
    <location>
        <begin position="6"/>
        <end position="25"/>
    </location>
</feature>
<evidence type="ECO:0000313" key="3">
    <source>
        <dbReference type="Proteomes" id="UP000290289"/>
    </source>
</evidence>
<evidence type="ECO:0000313" key="2">
    <source>
        <dbReference type="EMBL" id="RXH71015.1"/>
    </source>
</evidence>
<organism evidence="2 3">
    <name type="scientific">Malus domestica</name>
    <name type="common">Apple</name>
    <name type="synonym">Pyrus malus</name>
    <dbReference type="NCBI Taxonomy" id="3750"/>
    <lineage>
        <taxon>Eukaryota</taxon>
        <taxon>Viridiplantae</taxon>
        <taxon>Streptophyta</taxon>
        <taxon>Embryophyta</taxon>
        <taxon>Tracheophyta</taxon>
        <taxon>Spermatophyta</taxon>
        <taxon>Magnoliopsida</taxon>
        <taxon>eudicotyledons</taxon>
        <taxon>Gunneridae</taxon>
        <taxon>Pentapetalae</taxon>
        <taxon>rosids</taxon>
        <taxon>fabids</taxon>
        <taxon>Rosales</taxon>
        <taxon>Rosaceae</taxon>
        <taxon>Amygdaloideae</taxon>
        <taxon>Maleae</taxon>
        <taxon>Malus</taxon>
    </lineage>
</organism>
<keyword evidence="3" id="KW-1185">Reference proteome</keyword>
<sequence>MLLSDYFPSICLILFFNFWFFLDWLGNYNQMMNLQFTWDMKNVTRQKYVAHLLRKPVDSQEGLQCIEEFQEINVQKFDDIL</sequence>
<reference evidence="2 3" key="1">
    <citation type="submission" date="2018-10" db="EMBL/GenBank/DDBJ databases">
        <title>A high-quality apple genome assembly.</title>
        <authorList>
            <person name="Hu J."/>
        </authorList>
    </citation>
    <scope>NUCLEOTIDE SEQUENCE [LARGE SCALE GENOMIC DNA]</scope>
    <source>
        <strain evidence="3">cv. HFTH1</strain>
        <tissue evidence="2">Young leaf</tissue>
    </source>
</reference>
<gene>
    <name evidence="2" type="ORF">DVH24_015637</name>
</gene>